<keyword evidence="5 6" id="KW-0472">Membrane</keyword>
<dbReference type="GO" id="GO:0006123">
    <property type="term" value="P:mitochondrial electron transport, cytochrome c to oxygen"/>
    <property type="evidence" value="ECO:0007669"/>
    <property type="project" value="InterPro"/>
</dbReference>
<dbReference type="SUPFAM" id="SSF141673">
    <property type="entry name" value="MOSC N-terminal domain-like"/>
    <property type="match status" value="1"/>
</dbReference>
<evidence type="ECO:0000256" key="1">
    <source>
        <dbReference type="ARBA" id="ARBA00004273"/>
    </source>
</evidence>
<feature type="domain" description="MOSC" evidence="7">
    <location>
        <begin position="179"/>
        <end position="334"/>
    </location>
</feature>
<dbReference type="SUPFAM" id="SSF81419">
    <property type="entry name" value="Mitochondrial cytochrome c oxidase subunit VIIa"/>
    <property type="match status" value="1"/>
</dbReference>
<dbReference type="Gene3D" id="4.10.91.10">
    <property type="entry name" value="Cytochrome c oxidase, subunit VIIa"/>
    <property type="match status" value="1"/>
</dbReference>
<dbReference type="PROSITE" id="PS51340">
    <property type="entry name" value="MOSC"/>
    <property type="match status" value="1"/>
</dbReference>
<dbReference type="PANTHER" id="PTHR14237:SF19">
    <property type="entry name" value="MITOCHONDRIAL AMIDOXIME REDUCING COMPONENT 1"/>
    <property type="match status" value="1"/>
</dbReference>
<evidence type="ECO:0000259" key="7">
    <source>
        <dbReference type="PROSITE" id="PS51340"/>
    </source>
</evidence>
<keyword evidence="4" id="KW-0496">Mitochondrion</keyword>
<keyword evidence="6" id="KW-0812">Transmembrane</keyword>
<dbReference type="GO" id="GO:0030170">
    <property type="term" value="F:pyridoxal phosphate binding"/>
    <property type="evidence" value="ECO:0007669"/>
    <property type="project" value="InterPro"/>
</dbReference>
<dbReference type="GO" id="GO:0045277">
    <property type="term" value="C:respiratory chain complex IV"/>
    <property type="evidence" value="ECO:0007669"/>
    <property type="project" value="InterPro"/>
</dbReference>
<dbReference type="GO" id="GO:0030151">
    <property type="term" value="F:molybdenum ion binding"/>
    <property type="evidence" value="ECO:0007669"/>
    <property type="project" value="InterPro"/>
</dbReference>
<dbReference type="AlphaFoldDB" id="A0A194RJV7"/>
<evidence type="ECO:0000313" key="8">
    <source>
        <dbReference type="EMBL" id="KPJ18113.1"/>
    </source>
</evidence>
<dbReference type="PANTHER" id="PTHR14237">
    <property type="entry name" value="MOLYBDOPTERIN COFACTOR SULFURASE MOSC"/>
    <property type="match status" value="1"/>
</dbReference>
<comment type="subcellular location">
    <subcellularLocation>
        <location evidence="1">Mitochondrion inner membrane</location>
    </subcellularLocation>
</comment>
<dbReference type="InterPro" id="IPR005302">
    <property type="entry name" value="MoCF_Sase_C"/>
</dbReference>
<keyword evidence="9" id="KW-1185">Reference proteome</keyword>
<dbReference type="SUPFAM" id="SSF50800">
    <property type="entry name" value="PK beta-barrel domain-like"/>
    <property type="match status" value="1"/>
</dbReference>
<dbReference type="STRING" id="76193.A0A194RJV7"/>
<dbReference type="GO" id="GO:0003824">
    <property type="term" value="F:catalytic activity"/>
    <property type="evidence" value="ECO:0007669"/>
    <property type="project" value="InterPro"/>
</dbReference>
<dbReference type="GO" id="GO:0005743">
    <property type="term" value="C:mitochondrial inner membrane"/>
    <property type="evidence" value="ECO:0007669"/>
    <property type="project" value="UniProtKB-SubCell"/>
</dbReference>
<dbReference type="Pfam" id="PF03473">
    <property type="entry name" value="MOSC"/>
    <property type="match status" value="1"/>
</dbReference>
<evidence type="ECO:0000256" key="6">
    <source>
        <dbReference type="SAM" id="Phobius"/>
    </source>
</evidence>
<organism evidence="8 9">
    <name type="scientific">Papilio machaon</name>
    <name type="common">Old World swallowtail butterfly</name>
    <dbReference type="NCBI Taxonomy" id="76193"/>
    <lineage>
        <taxon>Eukaryota</taxon>
        <taxon>Metazoa</taxon>
        <taxon>Ecdysozoa</taxon>
        <taxon>Arthropoda</taxon>
        <taxon>Hexapoda</taxon>
        <taxon>Insecta</taxon>
        <taxon>Pterygota</taxon>
        <taxon>Neoptera</taxon>
        <taxon>Endopterygota</taxon>
        <taxon>Lepidoptera</taxon>
        <taxon>Glossata</taxon>
        <taxon>Ditrysia</taxon>
        <taxon>Papilionoidea</taxon>
        <taxon>Papilionidae</taxon>
        <taxon>Papilioninae</taxon>
        <taxon>Papilio</taxon>
    </lineage>
</organism>
<evidence type="ECO:0000256" key="5">
    <source>
        <dbReference type="ARBA" id="ARBA00023136"/>
    </source>
</evidence>
<comment type="similarity">
    <text evidence="2">Belongs to the cytochrome c oxidase VIIa family.</text>
</comment>
<evidence type="ECO:0000256" key="3">
    <source>
        <dbReference type="ARBA" id="ARBA00022792"/>
    </source>
</evidence>
<feature type="transmembrane region" description="Helical" evidence="6">
    <location>
        <begin position="373"/>
        <end position="394"/>
    </location>
</feature>
<dbReference type="InParanoid" id="A0A194RJV7"/>
<dbReference type="FunCoup" id="A0A194RJV7">
    <property type="interactions" value="38"/>
</dbReference>
<gene>
    <name evidence="8" type="ORF">RR48_11961</name>
</gene>
<dbReference type="EMBL" id="KQ460045">
    <property type="protein sequence ID" value="KPJ18113.1"/>
    <property type="molecule type" value="Genomic_DNA"/>
</dbReference>
<evidence type="ECO:0000256" key="4">
    <source>
        <dbReference type="ARBA" id="ARBA00023128"/>
    </source>
</evidence>
<keyword evidence="6" id="KW-1133">Transmembrane helix</keyword>
<dbReference type="InterPro" id="IPR005303">
    <property type="entry name" value="MOCOS_middle"/>
</dbReference>
<dbReference type="Pfam" id="PF03476">
    <property type="entry name" value="MOSC_N"/>
    <property type="match status" value="1"/>
</dbReference>
<name>A0A194RJV7_PAPMA</name>
<evidence type="ECO:0000256" key="2">
    <source>
        <dbReference type="ARBA" id="ARBA00009331"/>
    </source>
</evidence>
<accession>A0A194RJV7</accession>
<proteinExistence type="inferred from homology"/>
<sequence>MIKDKLCHCHQHKWTPTLHSHERRAQFNGQSRTRKPKLPEKWKQVGTLKEIYVYPIKSCGPVLLNKVECSTLGPKDGWLRDRVLMVVDENYNFITARAHPELLLVYPQVKSSVLSLKHVDMEPLHVNLAEVIELQTPKTAKVWGTTVPVYDCGYEPSEWFSRLLNSSANNFRLVYYASQKSRDLRPLQNSFYKFTKNDTGALPDEVPFNLINEASVIELNSRLKDCQVTVRNFRPNFVLSGAEPYAEDNWKYIKIGENVFEIIKPCTRCVLTTIDPETGVRNSKAEPLETLKSYRQVTDPEERRATGNSPRMGLQMALRSPAGHLNLIFAVRFISTSRISNCQTLVKKKTLQAKFQVDDGKPVWLKGGLYDRFLYTTTVTLCCIGLLMNFIFFFNQAKPSSWKNPVC</sequence>
<dbReference type="InterPro" id="IPR011037">
    <property type="entry name" value="Pyrv_Knase-like_insert_dom_sf"/>
</dbReference>
<protein>
    <submittedName>
        <fullName evidence="8">MOSC domain-containing protein 1, mitochondrial</fullName>
    </submittedName>
</protein>
<dbReference type="Proteomes" id="UP000053240">
    <property type="component" value="Unassembled WGS sequence"/>
</dbReference>
<keyword evidence="3" id="KW-0999">Mitochondrion inner membrane</keyword>
<reference evidence="8 9" key="1">
    <citation type="journal article" date="2015" name="Nat. Commun.">
        <title>Outbred genome sequencing and CRISPR/Cas9 gene editing in butterflies.</title>
        <authorList>
            <person name="Li X."/>
            <person name="Fan D."/>
            <person name="Zhang W."/>
            <person name="Liu G."/>
            <person name="Zhang L."/>
            <person name="Zhao L."/>
            <person name="Fang X."/>
            <person name="Chen L."/>
            <person name="Dong Y."/>
            <person name="Chen Y."/>
            <person name="Ding Y."/>
            <person name="Zhao R."/>
            <person name="Feng M."/>
            <person name="Zhu Y."/>
            <person name="Feng Y."/>
            <person name="Jiang X."/>
            <person name="Zhu D."/>
            <person name="Xiang H."/>
            <person name="Feng X."/>
            <person name="Li S."/>
            <person name="Wang J."/>
            <person name="Zhang G."/>
            <person name="Kronforst M.R."/>
            <person name="Wang W."/>
        </authorList>
    </citation>
    <scope>NUCLEOTIDE SEQUENCE [LARGE SCALE GENOMIC DNA]</scope>
    <source>
        <strain evidence="8">Ya'a_city_454_Pm</strain>
        <tissue evidence="8">Whole body</tissue>
    </source>
</reference>
<evidence type="ECO:0000313" key="9">
    <source>
        <dbReference type="Proteomes" id="UP000053240"/>
    </source>
</evidence>
<dbReference type="InterPro" id="IPR036539">
    <property type="entry name" value="Cyt_c_oxidase_su7a_sf"/>
</dbReference>